<feature type="active site" evidence="6">
    <location>
        <position position="361"/>
    </location>
</feature>
<keyword evidence="3 5" id="KW-0378">Hydrolase</keyword>
<evidence type="ECO:0000256" key="4">
    <source>
        <dbReference type="ARBA" id="ARBA00049203"/>
    </source>
</evidence>
<dbReference type="InterPro" id="IPR000073">
    <property type="entry name" value="AB_hydrolase_1"/>
</dbReference>
<evidence type="ECO:0000313" key="9">
    <source>
        <dbReference type="Proteomes" id="UP000005204"/>
    </source>
</evidence>
<evidence type="ECO:0000256" key="6">
    <source>
        <dbReference type="PIRSR" id="PIRSR022950-1"/>
    </source>
</evidence>
<dbReference type="PANTHER" id="PTHR14189:SF0">
    <property type="entry name" value="PROTEIN PHOSPHATASE METHYLESTERASE 1"/>
    <property type="match status" value="1"/>
</dbReference>
<evidence type="ECO:0000256" key="5">
    <source>
        <dbReference type="PIRNR" id="PIRNR022950"/>
    </source>
</evidence>
<dbReference type="EC" id="3.1.1.-" evidence="5"/>
<dbReference type="SUPFAM" id="SSF53474">
    <property type="entry name" value="alpha/beta-Hydrolases"/>
    <property type="match status" value="1"/>
</dbReference>
<evidence type="ECO:0000259" key="7">
    <source>
        <dbReference type="Pfam" id="PF12697"/>
    </source>
</evidence>
<dbReference type="PANTHER" id="PTHR14189">
    <property type="entry name" value="PROTEIN PHOSPHATASE METHYLESTERASE-1 RELATED"/>
    <property type="match status" value="1"/>
</dbReference>
<feature type="active site" evidence="6">
    <location>
        <position position="152"/>
    </location>
</feature>
<dbReference type="InterPro" id="IPR016812">
    <property type="entry name" value="PPase_methylesterase_euk"/>
</dbReference>
<evidence type="ECO:0000256" key="3">
    <source>
        <dbReference type="ARBA" id="ARBA00022801"/>
    </source>
</evidence>
<dbReference type="Gene3D" id="3.40.50.1820">
    <property type="entry name" value="alpha/beta hydrolase"/>
    <property type="match status" value="1"/>
</dbReference>
<proteinExistence type="inferred from homology"/>
<protein>
    <recommendedName>
        <fullName evidence="5">Protein phosphatase methylesterase 1</fullName>
        <shortName evidence="5">PME-1</shortName>
        <ecNumber evidence="5">3.1.1.-</ecNumber>
    </recommendedName>
</protein>
<evidence type="ECO:0000256" key="1">
    <source>
        <dbReference type="ARBA" id="ARBA00008645"/>
    </source>
</evidence>
<comment type="function">
    <text evidence="5">Demethylates proteins that have been reversibly carboxymethylated.</text>
</comment>
<reference evidence="9" key="1">
    <citation type="journal article" date="2008" name="Insect Biochem. Mol. Biol.">
        <title>The genome of a lepidopteran model insect, the silkworm Bombyx mori.</title>
        <authorList>
            <consortium name="International Silkworm Genome Consortium"/>
        </authorList>
    </citation>
    <scope>NUCLEOTIDE SEQUENCE [LARGE SCALE GENOMIC DNA]</scope>
    <source>
        <strain evidence="9">p50T</strain>
    </source>
</reference>
<dbReference type="RefSeq" id="XP_037868056.1">
    <property type="nucleotide sequence ID" value="XM_038012128.2"/>
</dbReference>
<feature type="active site" evidence="6">
    <location>
        <position position="178"/>
    </location>
</feature>
<feature type="domain" description="AB hydrolase-1" evidence="7">
    <location>
        <begin position="76"/>
        <end position="373"/>
    </location>
</feature>
<evidence type="ECO:0000256" key="2">
    <source>
        <dbReference type="ARBA" id="ARBA00022487"/>
    </source>
</evidence>
<dbReference type="GeneID" id="101735326"/>
<dbReference type="Proteomes" id="UP000005204">
    <property type="component" value="Unassembled WGS sequence"/>
</dbReference>
<dbReference type="GO" id="GO:0051723">
    <property type="term" value="F:protein methylesterase activity"/>
    <property type="evidence" value="ECO:0007669"/>
    <property type="project" value="UniProtKB-EC"/>
</dbReference>
<dbReference type="AlphaFoldDB" id="A0A8R2QYM5"/>
<dbReference type="EnsemblMetazoa" id="XM_038012128.1">
    <property type="protein sequence ID" value="XP_037868056.1"/>
    <property type="gene ID" value="LOC101735326"/>
</dbReference>
<keyword evidence="9" id="KW-1185">Reference proteome</keyword>
<sequence length="403" mass="44060">MSTLQKTIMKNKLPPRCPKTSGVSKLAPFGAGRRKDYTPVSWKQYFERFVDVETDGGTFRVYLSPEPDHPQRPRFVTLHGGGYSGLSWALFTEEITNMVHCQVVSIDLRGHGETKANDSDDLSAETLVKDVEQVLHKLYGDSLPPIILVGHSMGGAIAVRTALLPTLEPFVQGIAVIDVVEGTAMDALASMQSFLRGRPTHFKSIEHAIEWCVRSGQVRNVDSAKVSMPGQIVNCDTGLLATNEVESYQPVEDLGEAGSRHDAPHHDSILEEEGAEGEGMQHHFAKPAVTGDRGMKYRWRIALAGTERHWAGWFRGLSAAFLAARAPRLLLLASVDGLDRELTVGQMQGKFQMQVLTRCGHAVHEDTPGEVARVIAAFVLRHHITTATDNGELMNIASGPPGC</sequence>
<dbReference type="InterPro" id="IPR029058">
    <property type="entry name" value="AB_hydrolase_fold"/>
</dbReference>
<evidence type="ECO:0000313" key="8">
    <source>
        <dbReference type="EnsemblMetazoa" id="XP_037868056.1"/>
    </source>
</evidence>
<name>A0A8R2QYM5_BOMMO</name>
<reference evidence="8" key="2">
    <citation type="submission" date="2022-06" db="UniProtKB">
        <authorList>
            <consortium name="EnsemblMetazoa"/>
        </authorList>
    </citation>
    <scope>IDENTIFICATION</scope>
    <source>
        <strain evidence="8">p50T (Dazao)</strain>
    </source>
</reference>
<keyword evidence="2 5" id="KW-0719">Serine esterase</keyword>
<accession>A0A8R2QYM5</accession>
<organism evidence="8 9">
    <name type="scientific">Bombyx mori</name>
    <name type="common">Silk moth</name>
    <dbReference type="NCBI Taxonomy" id="7091"/>
    <lineage>
        <taxon>Eukaryota</taxon>
        <taxon>Metazoa</taxon>
        <taxon>Ecdysozoa</taxon>
        <taxon>Arthropoda</taxon>
        <taxon>Hexapoda</taxon>
        <taxon>Insecta</taxon>
        <taxon>Pterygota</taxon>
        <taxon>Neoptera</taxon>
        <taxon>Endopterygota</taxon>
        <taxon>Lepidoptera</taxon>
        <taxon>Glossata</taxon>
        <taxon>Ditrysia</taxon>
        <taxon>Bombycoidea</taxon>
        <taxon>Bombycidae</taxon>
        <taxon>Bombycinae</taxon>
        <taxon>Bombyx</taxon>
    </lineage>
</organism>
<dbReference type="PIRSF" id="PIRSF022950">
    <property type="entry name" value="PPase_methylesterase_euk"/>
    <property type="match status" value="1"/>
</dbReference>
<comment type="similarity">
    <text evidence="1 5">Belongs to the AB hydrolase superfamily.</text>
</comment>
<dbReference type="Pfam" id="PF12697">
    <property type="entry name" value="Abhydrolase_6"/>
    <property type="match status" value="1"/>
</dbReference>
<comment type="catalytic activity">
    <reaction evidence="4">
        <text>[phosphatase 2A protein]-C-terminal L-leucine methyl ester + H2O = [phosphatase 2A protein]-C-terminal L-leucine + methanol + H(+)</text>
        <dbReference type="Rhea" id="RHEA:48548"/>
        <dbReference type="Rhea" id="RHEA-COMP:12134"/>
        <dbReference type="Rhea" id="RHEA-COMP:12135"/>
        <dbReference type="ChEBI" id="CHEBI:15377"/>
        <dbReference type="ChEBI" id="CHEBI:15378"/>
        <dbReference type="ChEBI" id="CHEBI:17790"/>
        <dbReference type="ChEBI" id="CHEBI:90516"/>
        <dbReference type="ChEBI" id="CHEBI:90517"/>
        <dbReference type="EC" id="3.1.1.89"/>
    </reaction>
</comment>